<reference evidence="5 6" key="1">
    <citation type="submission" date="2021-08" db="EMBL/GenBank/DDBJ databases">
        <authorList>
            <person name="Tuo L."/>
        </authorList>
    </citation>
    <scope>NUCLEOTIDE SEQUENCE [LARGE SCALE GENOMIC DNA]</scope>
    <source>
        <strain evidence="5 6">JCM 31229</strain>
    </source>
</reference>
<proteinExistence type="predicted"/>
<gene>
    <name evidence="5" type="ORF">K7G82_20190</name>
</gene>
<keyword evidence="1" id="KW-0677">Repeat</keyword>
<protein>
    <submittedName>
        <fullName evidence="5">Ankyrin repeat domain-containing protein</fullName>
    </submittedName>
</protein>
<dbReference type="Gene3D" id="1.25.40.20">
    <property type="entry name" value="Ankyrin repeat-containing domain"/>
    <property type="match status" value="1"/>
</dbReference>
<dbReference type="PROSITE" id="PS50297">
    <property type="entry name" value="ANK_REP_REGION"/>
    <property type="match status" value="1"/>
</dbReference>
<comment type="caution">
    <text evidence="5">The sequence shown here is derived from an EMBL/GenBank/DDBJ whole genome shotgun (WGS) entry which is preliminary data.</text>
</comment>
<dbReference type="PROSITE" id="PS50088">
    <property type="entry name" value="ANK_REPEAT"/>
    <property type="match status" value="2"/>
</dbReference>
<dbReference type="EMBL" id="JAINVV010000009">
    <property type="protein sequence ID" value="MBY8824635.1"/>
    <property type="molecule type" value="Genomic_DNA"/>
</dbReference>
<keyword evidence="6" id="KW-1185">Reference proteome</keyword>
<dbReference type="InterPro" id="IPR002110">
    <property type="entry name" value="Ankyrin_rpt"/>
</dbReference>
<evidence type="ECO:0000256" key="2">
    <source>
        <dbReference type="ARBA" id="ARBA00023043"/>
    </source>
</evidence>
<evidence type="ECO:0000256" key="4">
    <source>
        <dbReference type="SAM" id="SignalP"/>
    </source>
</evidence>
<feature type="chain" id="PRO_5045365043" evidence="4">
    <location>
        <begin position="29"/>
        <end position="203"/>
    </location>
</feature>
<evidence type="ECO:0000256" key="3">
    <source>
        <dbReference type="PROSITE-ProRule" id="PRU00023"/>
    </source>
</evidence>
<dbReference type="Pfam" id="PF12796">
    <property type="entry name" value="Ank_2"/>
    <property type="match status" value="1"/>
</dbReference>
<name>A0ABS7PTG3_9SPHN</name>
<evidence type="ECO:0000256" key="1">
    <source>
        <dbReference type="ARBA" id="ARBA00022737"/>
    </source>
</evidence>
<evidence type="ECO:0000313" key="6">
    <source>
        <dbReference type="Proteomes" id="UP000706039"/>
    </source>
</evidence>
<dbReference type="SUPFAM" id="SSF48403">
    <property type="entry name" value="Ankyrin repeat"/>
    <property type="match status" value="1"/>
</dbReference>
<dbReference type="Proteomes" id="UP000706039">
    <property type="component" value="Unassembled WGS sequence"/>
</dbReference>
<dbReference type="PANTHER" id="PTHR24141:SF1">
    <property type="entry name" value="2-5A-DEPENDENT RIBONUCLEASE"/>
    <property type="match status" value="1"/>
</dbReference>
<dbReference type="PANTHER" id="PTHR24141">
    <property type="entry name" value="2-5A-DEPENDENT RIBONUCLEASE"/>
    <property type="match status" value="1"/>
</dbReference>
<organism evidence="5 6">
    <name type="scientific">Sphingomonas colocasiae</name>
    <dbReference type="NCBI Taxonomy" id="1848973"/>
    <lineage>
        <taxon>Bacteria</taxon>
        <taxon>Pseudomonadati</taxon>
        <taxon>Pseudomonadota</taxon>
        <taxon>Alphaproteobacteria</taxon>
        <taxon>Sphingomonadales</taxon>
        <taxon>Sphingomonadaceae</taxon>
        <taxon>Sphingomonas</taxon>
    </lineage>
</organism>
<keyword evidence="4" id="KW-0732">Signal</keyword>
<feature type="repeat" description="ANK" evidence="3">
    <location>
        <begin position="101"/>
        <end position="133"/>
    </location>
</feature>
<dbReference type="SMART" id="SM00248">
    <property type="entry name" value="ANK"/>
    <property type="match status" value="3"/>
</dbReference>
<dbReference type="InterPro" id="IPR036770">
    <property type="entry name" value="Ankyrin_rpt-contain_sf"/>
</dbReference>
<feature type="repeat" description="ANK" evidence="3">
    <location>
        <begin position="134"/>
        <end position="166"/>
    </location>
</feature>
<accession>A0ABS7PTG3</accession>
<evidence type="ECO:0000313" key="5">
    <source>
        <dbReference type="EMBL" id="MBY8824635.1"/>
    </source>
</evidence>
<dbReference type="RefSeq" id="WP_222991722.1">
    <property type="nucleotide sequence ID" value="NZ_JAINVV010000009.1"/>
</dbReference>
<sequence>MSDFIKRTARAGLAAMAAAMLLPGVATAQFQSPAYQFLKAVRDADGAKATEMLNEPGNTVIDSRDLSTGQAALHIVVARRDLSWLGFMLARNPRVDVKDKQGNTPLMIAAQLGFAEGAAALIQRRARVDEANNQGETPLIRAVQLRDIRMVRLLLDAGANADKADTLAGMSAREYAKRDARGSAVLRAIEEAKKPKAATVGPK</sequence>
<feature type="signal peptide" evidence="4">
    <location>
        <begin position="1"/>
        <end position="28"/>
    </location>
</feature>
<keyword evidence="2 3" id="KW-0040">ANK repeat</keyword>